<dbReference type="EMBL" id="BGZK01004995">
    <property type="protein sequence ID" value="GBP12015.1"/>
    <property type="molecule type" value="Genomic_DNA"/>
</dbReference>
<gene>
    <name evidence="1" type="primary">PLEC</name>
    <name evidence="1" type="ORF">EVAR_101729_1</name>
</gene>
<dbReference type="GO" id="GO:0005737">
    <property type="term" value="C:cytoplasm"/>
    <property type="evidence" value="ECO:0007669"/>
    <property type="project" value="TreeGrafter"/>
</dbReference>
<dbReference type="GO" id="GO:0005882">
    <property type="term" value="C:intermediate filament"/>
    <property type="evidence" value="ECO:0007669"/>
    <property type="project" value="TreeGrafter"/>
</dbReference>
<evidence type="ECO:0000313" key="2">
    <source>
        <dbReference type="Proteomes" id="UP000299102"/>
    </source>
</evidence>
<dbReference type="AlphaFoldDB" id="A0A4C1TD33"/>
<keyword evidence="2" id="KW-1185">Reference proteome</keyword>
<dbReference type="GO" id="GO:0030056">
    <property type="term" value="C:hemidesmosome"/>
    <property type="evidence" value="ECO:0007669"/>
    <property type="project" value="TreeGrafter"/>
</dbReference>
<name>A0A4C1TD33_EUMVA</name>
<dbReference type="GO" id="GO:0016020">
    <property type="term" value="C:membrane"/>
    <property type="evidence" value="ECO:0007669"/>
    <property type="project" value="TreeGrafter"/>
</dbReference>
<dbReference type="SMART" id="SM00150">
    <property type="entry name" value="SPEC"/>
    <property type="match status" value="2"/>
</dbReference>
<accession>A0A4C1TD33</accession>
<sequence length="513" mass="60410">MPYTSQVKHEKTIEAVITEYPGVAPVSAVPQQSLSYDRSLVLRNSFRNDNARASDVALVSGSVDGQQHELHESYQQVTRNKRISTEVLGSSVESTKTSQRDSNFDIVVGKEDNVSAREALLRWARRSTARCDTNEPDEKSLITYISSLYDVFRDPPAIHPLFDMESQRRVHEYRDLAQQFIYWCREKTAYLQERSFPPTLIELKRLFSDLHHFCSEELTDLENRINEEARRIERLHPVDAKNIVESLETEIRHLEEPIQDMNQDCHVLNEGRYPHVAELHKRVNKLHQRWAQLRTTFHTNLVKKLTDLKYPVQETTVRRQKRVVVESRQIETNPCFRDLQEHIEWCQNKLKQLLAADYGSDLPSVKDELDRQQREHKIIDQFHSKILNDERQQTKFTGDELNLYQQRLNQLQKVYAELLSTSTKRLSDLDSLQHFLAQASAELQWLNEKEQIEITRDWADKHLDLPSVHRYYEITFDDSWDDHYQSPPIRFILQEETALHFLGNCRALEDPRV</sequence>
<dbReference type="GO" id="GO:0042060">
    <property type="term" value="P:wound healing"/>
    <property type="evidence" value="ECO:0007669"/>
    <property type="project" value="TreeGrafter"/>
</dbReference>
<dbReference type="GO" id="GO:0045104">
    <property type="term" value="P:intermediate filament cytoskeleton organization"/>
    <property type="evidence" value="ECO:0007669"/>
    <property type="project" value="InterPro"/>
</dbReference>
<dbReference type="Proteomes" id="UP000299102">
    <property type="component" value="Unassembled WGS sequence"/>
</dbReference>
<evidence type="ECO:0000313" key="1">
    <source>
        <dbReference type="EMBL" id="GBP12015.1"/>
    </source>
</evidence>
<dbReference type="InterPro" id="IPR043197">
    <property type="entry name" value="Plakin"/>
</dbReference>
<comment type="caution">
    <text evidence="1">The sequence shown here is derived from an EMBL/GenBank/DDBJ whole genome shotgun (WGS) entry which is preliminary data.</text>
</comment>
<dbReference type="PANTHER" id="PTHR23169:SF23">
    <property type="entry name" value="SHORT STOP, ISOFORM H"/>
    <property type="match status" value="1"/>
</dbReference>
<dbReference type="CDD" id="cd00176">
    <property type="entry name" value="SPEC"/>
    <property type="match status" value="1"/>
</dbReference>
<dbReference type="PANTHER" id="PTHR23169">
    <property type="entry name" value="ENVOPLAKIN"/>
    <property type="match status" value="1"/>
</dbReference>
<dbReference type="SUPFAM" id="SSF46966">
    <property type="entry name" value="Spectrin repeat"/>
    <property type="match status" value="3"/>
</dbReference>
<proteinExistence type="predicted"/>
<dbReference type="InterPro" id="IPR018159">
    <property type="entry name" value="Spectrin/alpha-actinin"/>
</dbReference>
<reference evidence="1 2" key="1">
    <citation type="journal article" date="2019" name="Commun. Biol.">
        <title>The bagworm genome reveals a unique fibroin gene that provides high tensile strength.</title>
        <authorList>
            <person name="Kono N."/>
            <person name="Nakamura H."/>
            <person name="Ohtoshi R."/>
            <person name="Tomita M."/>
            <person name="Numata K."/>
            <person name="Arakawa K."/>
        </authorList>
    </citation>
    <scope>NUCLEOTIDE SEQUENCE [LARGE SCALE GENOMIC DNA]</scope>
</reference>
<dbReference type="FunFam" id="1.20.58.60:FF:000053">
    <property type="entry name" value="Short stop, isoform K"/>
    <property type="match status" value="1"/>
</dbReference>
<protein>
    <submittedName>
        <fullName evidence="1">Plectin</fullName>
    </submittedName>
</protein>
<dbReference type="Gene3D" id="1.20.58.60">
    <property type="match status" value="2"/>
</dbReference>
<dbReference type="GO" id="GO:0005198">
    <property type="term" value="F:structural molecule activity"/>
    <property type="evidence" value="ECO:0007669"/>
    <property type="project" value="TreeGrafter"/>
</dbReference>
<organism evidence="1 2">
    <name type="scientific">Eumeta variegata</name>
    <name type="common">Bagworm moth</name>
    <name type="synonym">Eumeta japonica</name>
    <dbReference type="NCBI Taxonomy" id="151549"/>
    <lineage>
        <taxon>Eukaryota</taxon>
        <taxon>Metazoa</taxon>
        <taxon>Ecdysozoa</taxon>
        <taxon>Arthropoda</taxon>
        <taxon>Hexapoda</taxon>
        <taxon>Insecta</taxon>
        <taxon>Pterygota</taxon>
        <taxon>Neoptera</taxon>
        <taxon>Endopterygota</taxon>
        <taxon>Lepidoptera</taxon>
        <taxon>Glossata</taxon>
        <taxon>Ditrysia</taxon>
        <taxon>Tineoidea</taxon>
        <taxon>Psychidae</taxon>
        <taxon>Oiketicinae</taxon>
        <taxon>Eumeta</taxon>
    </lineage>
</organism>
<dbReference type="STRING" id="151549.A0A4C1TD33"/>
<dbReference type="GO" id="GO:0031122">
    <property type="term" value="P:cytoplasmic microtubule organization"/>
    <property type="evidence" value="ECO:0007669"/>
    <property type="project" value="TreeGrafter"/>
</dbReference>
<dbReference type="OrthoDB" id="18740at2759"/>